<dbReference type="InterPro" id="IPR001932">
    <property type="entry name" value="PPM-type_phosphatase-like_dom"/>
</dbReference>
<dbReference type="Gene3D" id="3.60.40.10">
    <property type="entry name" value="PPM-type phosphatase domain"/>
    <property type="match status" value="1"/>
</dbReference>
<dbReference type="InterPro" id="IPR003018">
    <property type="entry name" value="GAF"/>
</dbReference>
<dbReference type="InterPro" id="IPR036457">
    <property type="entry name" value="PPM-type-like_dom_sf"/>
</dbReference>
<dbReference type="Pfam" id="PF07228">
    <property type="entry name" value="SpoIIE"/>
    <property type="match status" value="1"/>
</dbReference>
<keyword evidence="1" id="KW-0378">Hydrolase</keyword>
<dbReference type="InterPro" id="IPR052016">
    <property type="entry name" value="Bact_Sigma-Reg"/>
</dbReference>
<evidence type="ECO:0000313" key="4">
    <source>
        <dbReference type="EMBL" id="MBE7323522.1"/>
    </source>
</evidence>
<comment type="caution">
    <text evidence="4">The sequence shown here is derived from an EMBL/GenBank/DDBJ whole genome shotgun (WGS) entry which is preliminary data.</text>
</comment>
<dbReference type="Gene3D" id="3.30.450.40">
    <property type="match status" value="1"/>
</dbReference>
<dbReference type="SMART" id="SM00331">
    <property type="entry name" value="PP2C_SIG"/>
    <property type="match status" value="1"/>
</dbReference>
<evidence type="ECO:0000259" key="2">
    <source>
        <dbReference type="SMART" id="SM00065"/>
    </source>
</evidence>
<dbReference type="InterPro" id="IPR029016">
    <property type="entry name" value="GAF-like_dom_sf"/>
</dbReference>
<proteinExistence type="predicted"/>
<accession>A0ABR9RQP9</accession>
<dbReference type="PANTHER" id="PTHR43156:SF2">
    <property type="entry name" value="STAGE II SPORULATION PROTEIN E"/>
    <property type="match status" value="1"/>
</dbReference>
<name>A0ABR9RQP9_9ACTN</name>
<dbReference type="EMBL" id="JADCSA010000002">
    <property type="protein sequence ID" value="MBE7323522.1"/>
    <property type="molecule type" value="Genomic_DNA"/>
</dbReference>
<dbReference type="Pfam" id="PF01590">
    <property type="entry name" value="GAF"/>
    <property type="match status" value="1"/>
</dbReference>
<dbReference type="SUPFAM" id="SSF55781">
    <property type="entry name" value="GAF domain-like"/>
    <property type="match status" value="1"/>
</dbReference>
<dbReference type="SUPFAM" id="SSF81606">
    <property type="entry name" value="PP2C-like"/>
    <property type="match status" value="1"/>
</dbReference>
<evidence type="ECO:0000313" key="5">
    <source>
        <dbReference type="Proteomes" id="UP000756387"/>
    </source>
</evidence>
<dbReference type="Proteomes" id="UP000756387">
    <property type="component" value="Unassembled WGS sequence"/>
</dbReference>
<gene>
    <name evidence="4" type="ORF">IEQ44_02490</name>
</gene>
<keyword evidence="5" id="KW-1185">Reference proteome</keyword>
<evidence type="ECO:0000259" key="3">
    <source>
        <dbReference type="SMART" id="SM00331"/>
    </source>
</evidence>
<sequence length="387" mass="42086">MDESQEQARVQALRELHLLDTGPEERFDQVVRLAQRLFDVPKVAVNLVDTDRQFTKSAVGLDLGDTPRELSFCTHTVAEADALVVTDPAGDARFADHPDVENGTIGFYVGHPLSAPGGEVVGALCLVDDTPRAMSEQELDLLAGLARWVERELAFDADEVQAREVQRRLLPYRRIEVPGYELAGCCLPARHVGGDYFDWMELDGRLQLVVADVMGKGLTAAALTAGIRSMMRVSSSFNPLAEAVRRTAVGMDEDFTETSTFATLFACRITPATGEIEYVDAGHGLALVVPPEGPARQLASSDLPLGTLPHDSWTPHLEALRPGETLFIVSDGVLDVLPEQAAVIEAATRLVRDLGSPDAIVARVEEFVRANELEDDLTVVVVRRLPS</sequence>
<dbReference type="SMART" id="SM00065">
    <property type="entry name" value="GAF"/>
    <property type="match status" value="1"/>
</dbReference>
<evidence type="ECO:0000256" key="1">
    <source>
        <dbReference type="ARBA" id="ARBA00022801"/>
    </source>
</evidence>
<organism evidence="4 5">
    <name type="scientific">Nocardioides malaquae</name>
    <dbReference type="NCBI Taxonomy" id="2773426"/>
    <lineage>
        <taxon>Bacteria</taxon>
        <taxon>Bacillati</taxon>
        <taxon>Actinomycetota</taxon>
        <taxon>Actinomycetes</taxon>
        <taxon>Propionibacteriales</taxon>
        <taxon>Nocardioidaceae</taxon>
        <taxon>Nocardioides</taxon>
    </lineage>
</organism>
<feature type="domain" description="GAF" evidence="2">
    <location>
        <begin position="22"/>
        <end position="163"/>
    </location>
</feature>
<dbReference type="PANTHER" id="PTHR43156">
    <property type="entry name" value="STAGE II SPORULATION PROTEIN E-RELATED"/>
    <property type="match status" value="1"/>
</dbReference>
<feature type="domain" description="PPM-type phosphatase" evidence="3">
    <location>
        <begin position="177"/>
        <end position="384"/>
    </location>
</feature>
<protein>
    <submittedName>
        <fullName evidence="4">SpoIIE family protein phosphatase</fullName>
    </submittedName>
</protein>
<reference evidence="4 5" key="1">
    <citation type="submission" date="2020-10" db="EMBL/GenBank/DDBJ databases">
        <title>Nocardioides sp. isolated from sludge.</title>
        <authorList>
            <person name="Zhang X."/>
        </authorList>
    </citation>
    <scope>NUCLEOTIDE SEQUENCE [LARGE SCALE GENOMIC DNA]</scope>
    <source>
        <strain evidence="4 5">Y6</strain>
    </source>
</reference>
<dbReference type="RefSeq" id="WP_193636854.1">
    <property type="nucleotide sequence ID" value="NZ_JADCSA010000002.1"/>
</dbReference>